<dbReference type="AlphaFoldDB" id="A0A173TV39"/>
<reference evidence="1 2" key="1">
    <citation type="submission" date="2015-09" db="EMBL/GenBank/DDBJ databases">
        <authorList>
            <consortium name="Pathogen Informatics"/>
        </authorList>
    </citation>
    <scope>NUCLEOTIDE SEQUENCE [LARGE SCALE GENOMIC DNA]</scope>
    <source>
        <strain evidence="1 2">2789STDY5834961</strain>
    </source>
</reference>
<organism evidence="1 2">
    <name type="scientific">Dorea longicatena</name>
    <dbReference type="NCBI Taxonomy" id="88431"/>
    <lineage>
        <taxon>Bacteria</taxon>
        <taxon>Bacillati</taxon>
        <taxon>Bacillota</taxon>
        <taxon>Clostridia</taxon>
        <taxon>Lachnospirales</taxon>
        <taxon>Lachnospiraceae</taxon>
        <taxon>Dorea</taxon>
    </lineage>
</organism>
<dbReference type="EMBL" id="CYXO01000009">
    <property type="protein sequence ID" value="CUN06026.1"/>
    <property type="molecule type" value="Genomic_DNA"/>
</dbReference>
<evidence type="ECO:0000313" key="1">
    <source>
        <dbReference type="EMBL" id="CUN06026.1"/>
    </source>
</evidence>
<gene>
    <name evidence="1" type="ORF">ERS852573_01750</name>
</gene>
<proteinExistence type="predicted"/>
<dbReference type="OrthoDB" id="1663583at2"/>
<accession>A0A173TV39</accession>
<dbReference type="RefSeq" id="WP_055214358.1">
    <property type="nucleotide sequence ID" value="NZ_CYXO01000009.1"/>
</dbReference>
<protein>
    <submittedName>
        <fullName evidence="1">Uncharacterized protein</fullName>
    </submittedName>
</protein>
<dbReference type="Proteomes" id="UP000095597">
    <property type="component" value="Unassembled WGS sequence"/>
</dbReference>
<name>A0A173TV39_9FIRM</name>
<sequence>MNKEQKKNVQYDAYAKYILSQKEVLARILKFTIAEFQDLEGEVIMELIEGEPLVSKVSTEPGETNQTFHDKITGNNTENTELGEGTIFFDVIFYVRMKDGVSRIINLVLNRKD</sequence>
<evidence type="ECO:0000313" key="2">
    <source>
        <dbReference type="Proteomes" id="UP000095597"/>
    </source>
</evidence>